<evidence type="ECO:0000313" key="15">
    <source>
        <dbReference type="Proteomes" id="UP000554482"/>
    </source>
</evidence>
<keyword evidence="9 11" id="KW-0472">Membrane</keyword>
<dbReference type="PANTHER" id="PTHR48061">
    <property type="entry name" value="LEUCINE-RICH REPEAT RECEPTOR PROTEIN KINASE EMS1-LIKE-RELATED"/>
    <property type="match status" value="1"/>
</dbReference>
<keyword evidence="4" id="KW-0433">Leucine-rich repeat</keyword>
<dbReference type="InterPro" id="IPR046956">
    <property type="entry name" value="RLP23-like"/>
</dbReference>
<dbReference type="AlphaFoldDB" id="A0A7J6W677"/>
<evidence type="ECO:0000259" key="12">
    <source>
        <dbReference type="Pfam" id="PF08263"/>
    </source>
</evidence>
<sequence>MVANSLQQHLRQPSCHDEDISALLQFKQSFSIDASASVLNGNYPKTSSWKLPVEGENNNTCCSWDGVECDETSGHVIGLNLSSSQLFGSINSNSSLFRLVHLQSLNLADNNFNRSQIPSAISNFPRLTYLSLAFSFFFGQIPSQVAHLSKLSFLDLSQNMVDKKTASDGLLKLDASIMKSLVQNLTRLEALNLGFVDISSTVPDTIANLSLLTSLVLRNCKLYGEFPERIFHLQNLEILSVRFNHDLTGYLPEFNQSTPLTLLYLAETSFSGDLPCLLGNLHSLKELDIGVCNFSQGPVPALLGNLRQLTYLDISDNPFHGPIPDSYSNLTQLVTLRMLATGLVGPIPSWIGNLTNLIYLDLAFNSLNGSIPTSVSSLKNLQILYLHKNSLSGKVNFNIFQNLQYLYQLILNGNLVANSNHFELLIEPPKTTGTSNATHIQQFESLSLNGCSLKEFPYFLRYQERLKRLDLSFNNIHGRVPKWMWNISTQTMEYMDLSNNFLSGFDQPPVVLPWVNLHHFKIDTNKLHGSVLDVSNNSLSGMLPQCLGNFSDNLSSLLVGSNSFHGLLPQTYTNKSSLRVIDVSHNKMQGKIPRSLENCLMLELLHLANNKFSDVFPFWLGNLPHLKILSMRYNGFYGVIGQPEPGNNRFLDLRILDLSYNNFAGEILIDYVFSETAMIMRPNITVNQTTYMYNQLQKRDFDSINTYYAKDYSLTIANKGVEIFFSRIQQAFAAIDLSSNKFEGRIDPLVGKLKGLRSFNISHNLINGSIPSSLGSLPLLESLDLSDNKLSGYIPQQLAQLTFLSLFNVSHNNLTGSIPQGSQLSSFNRTLYEGNPGLCGAPLLIKCGNPTAPLPPISNGDEEDDDKNGLISGLDWIFVVSGFVSGSVVGVVLSDIFVTRRRAWLIKIAVKVGLMKQKRETGRRRNRVR</sequence>
<keyword evidence="5 11" id="KW-0812">Transmembrane</keyword>
<dbReference type="PROSITE" id="PS00018">
    <property type="entry name" value="EF_HAND_1"/>
    <property type="match status" value="1"/>
</dbReference>
<dbReference type="FunFam" id="3.80.10.10:FF:000095">
    <property type="entry name" value="LRR receptor-like serine/threonine-protein kinase GSO1"/>
    <property type="match status" value="1"/>
</dbReference>
<dbReference type="Pfam" id="PF00560">
    <property type="entry name" value="LRR_1"/>
    <property type="match status" value="4"/>
</dbReference>
<dbReference type="EMBL" id="JABWDY010020833">
    <property type="protein sequence ID" value="KAF5192866.1"/>
    <property type="molecule type" value="Genomic_DNA"/>
</dbReference>
<comment type="similarity">
    <text evidence="2">Belongs to the RLP family.</text>
</comment>
<gene>
    <name evidence="14" type="ORF">FRX31_017547</name>
</gene>
<dbReference type="Pfam" id="PF23598">
    <property type="entry name" value="LRR_14"/>
    <property type="match status" value="1"/>
</dbReference>
<keyword evidence="6" id="KW-0732">Signal</keyword>
<evidence type="ECO:0000256" key="5">
    <source>
        <dbReference type="ARBA" id="ARBA00022692"/>
    </source>
</evidence>
<dbReference type="InterPro" id="IPR001611">
    <property type="entry name" value="Leu-rich_rpt"/>
</dbReference>
<accession>A0A7J6W677</accession>
<keyword evidence="14" id="KW-0675">Receptor</keyword>
<feature type="domain" description="Leucine-rich repeat-containing N-terminal plant-type" evidence="12">
    <location>
        <begin position="16"/>
        <end position="70"/>
    </location>
</feature>
<evidence type="ECO:0000313" key="14">
    <source>
        <dbReference type="EMBL" id="KAF5192866.1"/>
    </source>
</evidence>
<comment type="subcellular location">
    <subcellularLocation>
        <location evidence="1">Cell membrane</location>
        <topology evidence="1">Single-pass type I membrane protein</topology>
    </subcellularLocation>
</comment>
<keyword evidence="10" id="KW-0325">Glycoprotein</keyword>
<dbReference type="InterPro" id="IPR003591">
    <property type="entry name" value="Leu-rich_rpt_typical-subtyp"/>
</dbReference>
<evidence type="ECO:0000256" key="4">
    <source>
        <dbReference type="ARBA" id="ARBA00022614"/>
    </source>
</evidence>
<organism evidence="14 15">
    <name type="scientific">Thalictrum thalictroides</name>
    <name type="common">Rue-anemone</name>
    <name type="synonym">Anemone thalictroides</name>
    <dbReference type="NCBI Taxonomy" id="46969"/>
    <lineage>
        <taxon>Eukaryota</taxon>
        <taxon>Viridiplantae</taxon>
        <taxon>Streptophyta</taxon>
        <taxon>Embryophyta</taxon>
        <taxon>Tracheophyta</taxon>
        <taxon>Spermatophyta</taxon>
        <taxon>Magnoliopsida</taxon>
        <taxon>Ranunculales</taxon>
        <taxon>Ranunculaceae</taxon>
        <taxon>Thalictroideae</taxon>
        <taxon>Thalictrum</taxon>
    </lineage>
</organism>
<evidence type="ECO:0000256" key="6">
    <source>
        <dbReference type="ARBA" id="ARBA00022729"/>
    </source>
</evidence>
<keyword evidence="7" id="KW-0677">Repeat</keyword>
<name>A0A7J6W677_THATH</name>
<keyword evidence="3" id="KW-1003">Cell membrane</keyword>
<dbReference type="Pfam" id="PF08263">
    <property type="entry name" value="LRRNT_2"/>
    <property type="match status" value="1"/>
</dbReference>
<evidence type="ECO:0000256" key="2">
    <source>
        <dbReference type="ARBA" id="ARBA00009592"/>
    </source>
</evidence>
<evidence type="ECO:0000256" key="7">
    <source>
        <dbReference type="ARBA" id="ARBA00022737"/>
    </source>
</evidence>
<keyword evidence="8 11" id="KW-1133">Transmembrane helix</keyword>
<feature type="domain" description="Disease resistance R13L4/SHOC-2-like LRR" evidence="13">
    <location>
        <begin position="278"/>
        <end position="498"/>
    </location>
</feature>
<reference evidence="14 15" key="1">
    <citation type="submission" date="2020-06" db="EMBL/GenBank/DDBJ databases">
        <title>Transcriptomic and genomic resources for Thalictrum thalictroides and T. hernandezii: Facilitating candidate gene discovery in an emerging model plant lineage.</title>
        <authorList>
            <person name="Arias T."/>
            <person name="Riano-Pachon D.M."/>
            <person name="Di Stilio V.S."/>
        </authorList>
    </citation>
    <scope>NUCLEOTIDE SEQUENCE [LARGE SCALE GENOMIC DNA]</scope>
    <source>
        <strain evidence="15">cv. WT478/WT964</strain>
        <tissue evidence="14">Leaves</tissue>
    </source>
</reference>
<dbReference type="Pfam" id="PF13855">
    <property type="entry name" value="LRR_8"/>
    <property type="match status" value="1"/>
</dbReference>
<evidence type="ECO:0000256" key="3">
    <source>
        <dbReference type="ARBA" id="ARBA00022475"/>
    </source>
</evidence>
<evidence type="ECO:0000256" key="1">
    <source>
        <dbReference type="ARBA" id="ARBA00004251"/>
    </source>
</evidence>
<feature type="transmembrane region" description="Helical" evidence="11">
    <location>
        <begin position="876"/>
        <end position="898"/>
    </location>
</feature>
<evidence type="ECO:0000256" key="11">
    <source>
        <dbReference type="SAM" id="Phobius"/>
    </source>
</evidence>
<comment type="caution">
    <text evidence="14">The sequence shown here is derived from an EMBL/GenBank/DDBJ whole genome shotgun (WGS) entry which is preliminary data.</text>
</comment>
<protein>
    <submittedName>
        <fullName evidence="14">Receptor-like protein</fullName>
    </submittedName>
</protein>
<evidence type="ECO:0000256" key="8">
    <source>
        <dbReference type="ARBA" id="ARBA00022989"/>
    </source>
</evidence>
<evidence type="ECO:0000256" key="10">
    <source>
        <dbReference type="ARBA" id="ARBA00023180"/>
    </source>
</evidence>
<dbReference type="InterPro" id="IPR013210">
    <property type="entry name" value="LRR_N_plant-typ"/>
</dbReference>
<dbReference type="SMART" id="SM00369">
    <property type="entry name" value="LRR_TYP"/>
    <property type="match status" value="6"/>
</dbReference>
<dbReference type="Proteomes" id="UP000554482">
    <property type="component" value="Unassembled WGS sequence"/>
</dbReference>
<proteinExistence type="inferred from homology"/>
<dbReference type="GO" id="GO:0005886">
    <property type="term" value="C:plasma membrane"/>
    <property type="evidence" value="ECO:0007669"/>
    <property type="project" value="UniProtKB-SubCell"/>
</dbReference>
<dbReference type="OrthoDB" id="1910043at2759"/>
<dbReference type="InterPro" id="IPR018247">
    <property type="entry name" value="EF_Hand_1_Ca_BS"/>
</dbReference>
<evidence type="ECO:0000259" key="13">
    <source>
        <dbReference type="Pfam" id="PF23598"/>
    </source>
</evidence>
<dbReference type="InterPro" id="IPR032675">
    <property type="entry name" value="LRR_dom_sf"/>
</dbReference>
<dbReference type="InterPro" id="IPR055414">
    <property type="entry name" value="LRR_R13L4/SHOC2-like"/>
</dbReference>
<dbReference type="SUPFAM" id="SSF52047">
    <property type="entry name" value="RNI-like"/>
    <property type="match status" value="1"/>
</dbReference>
<dbReference type="FunFam" id="3.80.10.10:FF:000213">
    <property type="entry name" value="Tyrosine-sulfated glycopeptide receptor 1"/>
    <property type="match status" value="1"/>
</dbReference>
<dbReference type="Gene3D" id="3.80.10.10">
    <property type="entry name" value="Ribonuclease Inhibitor"/>
    <property type="match status" value="5"/>
</dbReference>
<keyword evidence="15" id="KW-1185">Reference proteome</keyword>
<dbReference type="PANTHER" id="PTHR48061:SF12">
    <property type="entry name" value="DISEASE RESISTANCE LIKE PROTEIN"/>
    <property type="match status" value="1"/>
</dbReference>
<evidence type="ECO:0000256" key="9">
    <source>
        <dbReference type="ARBA" id="ARBA00023136"/>
    </source>
</evidence>
<dbReference type="SUPFAM" id="SSF52058">
    <property type="entry name" value="L domain-like"/>
    <property type="match status" value="1"/>
</dbReference>